<accession>A0A841CIA8</accession>
<dbReference type="Proteomes" id="UP000547510">
    <property type="component" value="Unassembled WGS sequence"/>
</dbReference>
<evidence type="ECO:0000256" key="1">
    <source>
        <dbReference type="ARBA" id="ARBA00023015"/>
    </source>
</evidence>
<dbReference type="InterPro" id="IPR001647">
    <property type="entry name" value="HTH_TetR"/>
</dbReference>
<organism evidence="6 7">
    <name type="scientific">Saccharothrix tamanrassetensis</name>
    <dbReference type="NCBI Taxonomy" id="1051531"/>
    <lineage>
        <taxon>Bacteria</taxon>
        <taxon>Bacillati</taxon>
        <taxon>Actinomycetota</taxon>
        <taxon>Actinomycetes</taxon>
        <taxon>Pseudonocardiales</taxon>
        <taxon>Pseudonocardiaceae</taxon>
        <taxon>Saccharothrix</taxon>
    </lineage>
</organism>
<reference evidence="6 7" key="1">
    <citation type="submission" date="2020-08" db="EMBL/GenBank/DDBJ databases">
        <title>Genomic Encyclopedia of Type Strains, Phase III (KMG-III): the genomes of soil and plant-associated and newly described type strains.</title>
        <authorList>
            <person name="Whitman W."/>
        </authorList>
    </citation>
    <scope>NUCLEOTIDE SEQUENCE [LARGE SCALE GENOMIC DNA]</scope>
    <source>
        <strain evidence="6 7">CECT 8640</strain>
    </source>
</reference>
<evidence type="ECO:0000256" key="2">
    <source>
        <dbReference type="ARBA" id="ARBA00023125"/>
    </source>
</evidence>
<name>A0A841CIA8_9PSEU</name>
<keyword evidence="7" id="KW-1185">Reference proteome</keyword>
<evidence type="ECO:0000313" key="6">
    <source>
        <dbReference type="EMBL" id="MBB5956750.1"/>
    </source>
</evidence>
<dbReference type="GO" id="GO:0045892">
    <property type="term" value="P:negative regulation of DNA-templated transcription"/>
    <property type="evidence" value="ECO:0007669"/>
    <property type="project" value="UniProtKB-ARBA"/>
</dbReference>
<dbReference type="AlphaFoldDB" id="A0A841CIA8"/>
<evidence type="ECO:0000256" key="3">
    <source>
        <dbReference type="ARBA" id="ARBA00023163"/>
    </source>
</evidence>
<dbReference type="Gene3D" id="1.10.357.10">
    <property type="entry name" value="Tetracycline Repressor, domain 2"/>
    <property type="match status" value="1"/>
</dbReference>
<dbReference type="RefSeq" id="WP_184691557.1">
    <property type="nucleotide sequence ID" value="NZ_JACHJN010000005.1"/>
</dbReference>
<feature type="DNA-binding region" description="H-T-H motif" evidence="4">
    <location>
        <begin position="60"/>
        <end position="79"/>
    </location>
</feature>
<dbReference type="GO" id="GO:0000976">
    <property type="term" value="F:transcription cis-regulatory region binding"/>
    <property type="evidence" value="ECO:0007669"/>
    <property type="project" value="TreeGrafter"/>
</dbReference>
<proteinExistence type="predicted"/>
<dbReference type="PROSITE" id="PS01081">
    <property type="entry name" value="HTH_TETR_1"/>
    <property type="match status" value="1"/>
</dbReference>
<dbReference type="PANTHER" id="PTHR30055:SF209">
    <property type="entry name" value="POSSIBLE TRANSCRIPTIONAL REGULATORY PROTEIN (PROBABLY TETR-FAMILY)"/>
    <property type="match status" value="1"/>
</dbReference>
<dbReference type="PRINTS" id="PR00455">
    <property type="entry name" value="HTHTETR"/>
</dbReference>
<dbReference type="GO" id="GO:0003700">
    <property type="term" value="F:DNA-binding transcription factor activity"/>
    <property type="evidence" value="ECO:0007669"/>
    <property type="project" value="TreeGrafter"/>
</dbReference>
<dbReference type="EMBL" id="JACHJN010000005">
    <property type="protein sequence ID" value="MBB5956750.1"/>
    <property type="molecule type" value="Genomic_DNA"/>
</dbReference>
<evidence type="ECO:0000313" key="7">
    <source>
        <dbReference type="Proteomes" id="UP000547510"/>
    </source>
</evidence>
<dbReference type="InterPro" id="IPR023772">
    <property type="entry name" value="DNA-bd_HTH_TetR-type_CS"/>
</dbReference>
<dbReference type="FunFam" id="1.10.10.60:FF:000141">
    <property type="entry name" value="TetR family transcriptional regulator"/>
    <property type="match status" value="1"/>
</dbReference>
<gene>
    <name evidence="6" type="ORF">FHS29_003343</name>
</gene>
<dbReference type="Pfam" id="PF00440">
    <property type="entry name" value="TetR_N"/>
    <property type="match status" value="1"/>
</dbReference>
<keyword evidence="3" id="KW-0804">Transcription</keyword>
<dbReference type="InterPro" id="IPR009057">
    <property type="entry name" value="Homeodomain-like_sf"/>
</dbReference>
<feature type="domain" description="HTH tetR-type" evidence="5">
    <location>
        <begin position="37"/>
        <end position="97"/>
    </location>
</feature>
<protein>
    <submittedName>
        <fullName evidence="6">AcrR family transcriptional regulator</fullName>
    </submittedName>
</protein>
<sequence length="215" mass="22981">MDSDSSGPQSGSSKIPIDISFPTVPVEVSLPLRADAVRNRAKVLEAAGRLFAERGVESVTMDDVAAAAGVGKGTLYRHFGDKSGLATALLDQRETELQKGILSGRPPLGPGMGPADRLVAFTTAYLGFLRESLDIVLLSQTSTTGARFRPGAHAFWRRHCSYLLEQCRAPEPDIAADVLLAALSAEQVQHWLVDQGLPFDRLSAALVQVTRSLTA</sequence>
<dbReference type="PROSITE" id="PS50977">
    <property type="entry name" value="HTH_TETR_2"/>
    <property type="match status" value="1"/>
</dbReference>
<evidence type="ECO:0000256" key="4">
    <source>
        <dbReference type="PROSITE-ProRule" id="PRU00335"/>
    </source>
</evidence>
<comment type="caution">
    <text evidence="6">The sequence shown here is derived from an EMBL/GenBank/DDBJ whole genome shotgun (WGS) entry which is preliminary data.</text>
</comment>
<dbReference type="InterPro" id="IPR050109">
    <property type="entry name" value="HTH-type_TetR-like_transc_reg"/>
</dbReference>
<keyword evidence="2 4" id="KW-0238">DNA-binding</keyword>
<evidence type="ECO:0000259" key="5">
    <source>
        <dbReference type="PROSITE" id="PS50977"/>
    </source>
</evidence>
<dbReference type="PANTHER" id="PTHR30055">
    <property type="entry name" value="HTH-TYPE TRANSCRIPTIONAL REGULATOR RUTR"/>
    <property type="match status" value="1"/>
</dbReference>
<keyword evidence="1" id="KW-0805">Transcription regulation</keyword>
<dbReference type="SUPFAM" id="SSF46689">
    <property type="entry name" value="Homeodomain-like"/>
    <property type="match status" value="1"/>
</dbReference>